<organism evidence="2 3">
    <name type="scientific">Arthrobacter livingstonensis</name>
    <dbReference type="NCBI Taxonomy" id="670078"/>
    <lineage>
        <taxon>Bacteria</taxon>
        <taxon>Bacillati</taxon>
        <taxon>Actinomycetota</taxon>
        <taxon>Actinomycetes</taxon>
        <taxon>Micrococcales</taxon>
        <taxon>Micrococcaceae</taxon>
        <taxon>Arthrobacter</taxon>
    </lineage>
</organism>
<dbReference type="EMBL" id="QJVD01000002">
    <property type="protein sequence ID" value="PYI69411.1"/>
    <property type="molecule type" value="Genomic_DNA"/>
</dbReference>
<keyword evidence="3" id="KW-1185">Reference proteome</keyword>
<name>A0A2V5LCL8_9MICC</name>
<dbReference type="Proteomes" id="UP000247832">
    <property type="component" value="Unassembled WGS sequence"/>
</dbReference>
<gene>
    <name evidence="2" type="ORF">CVV68_03180</name>
</gene>
<dbReference type="OrthoDB" id="3631934at2"/>
<dbReference type="InterPro" id="IPR056934">
    <property type="entry name" value="SH3_Rv0428c"/>
</dbReference>
<sequence>MNRALELLSALPLGTRVVVRYRIEGGSTDVLGGLTARDALGVTVATRAGDVVVALADVQLAKPVPPPPPRRSR</sequence>
<dbReference type="RefSeq" id="WP_110499553.1">
    <property type="nucleotide sequence ID" value="NZ_QJVD01000002.1"/>
</dbReference>
<evidence type="ECO:0000259" key="1">
    <source>
        <dbReference type="Pfam" id="PF24551"/>
    </source>
</evidence>
<evidence type="ECO:0000313" key="2">
    <source>
        <dbReference type="EMBL" id="PYI69411.1"/>
    </source>
</evidence>
<dbReference type="AlphaFoldDB" id="A0A2V5LCL8"/>
<protein>
    <submittedName>
        <fullName evidence="2">Ferrous iron transport protein A</fullName>
    </submittedName>
</protein>
<dbReference type="Pfam" id="PF24551">
    <property type="entry name" value="SH3_Rv0428c"/>
    <property type="match status" value="1"/>
</dbReference>
<comment type="caution">
    <text evidence="2">The sequence shown here is derived from an EMBL/GenBank/DDBJ whole genome shotgun (WGS) entry which is preliminary data.</text>
</comment>
<reference evidence="2 3" key="1">
    <citation type="submission" date="2018-05" db="EMBL/GenBank/DDBJ databases">
        <title>Genetic diversity of glacier-inhabiting Cryobacterium bacteria in China and description of Cryobacterium mengkeensis sp. nov. and Arthrobacter glacialis sp. nov.</title>
        <authorList>
            <person name="Liu Q."/>
            <person name="Xin Y.-H."/>
        </authorList>
    </citation>
    <scope>NUCLEOTIDE SEQUENCE [LARGE SCALE GENOMIC DNA]</scope>
    <source>
        <strain evidence="2 3">LI2</strain>
    </source>
</reference>
<evidence type="ECO:0000313" key="3">
    <source>
        <dbReference type="Proteomes" id="UP000247832"/>
    </source>
</evidence>
<accession>A0A2V5LCL8</accession>
<proteinExistence type="predicted"/>
<feature type="domain" description="Histone acetyltransferase Rv0428c-like SH3" evidence="1">
    <location>
        <begin position="12"/>
        <end position="58"/>
    </location>
</feature>